<name>A0AAD3GYG8_9STRA</name>
<feature type="domain" description="MYND-type" evidence="5">
    <location>
        <begin position="292"/>
        <end position="338"/>
    </location>
</feature>
<keyword evidence="1" id="KW-0479">Metal-binding</keyword>
<dbReference type="Proteomes" id="UP001054902">
    <property type="component" value="Unassembled WGS sequence"/>
</dbReference>
<dbReference type="EMBL" id="BLLK01000013">
    <property type="protein sequence ID" value="GFH43595.1"/>
    <property type="molecule type" value="Genomic_DNA"/>
</dbReference>
<organism evidence="6 7">
    <name type="scientific">Chaetoceros tenuissimus</name>
    <dbReference type="NCBI Taxonomy" id="426638"/>
    <lineage>
        <taxon>Eukaryota</taxon>
        <taxon>Sar</taxon>
        <taxon>Stramenopiles</taxon>
        <taxon>Ochrophyta</taxon>
        <taxon>Bacillariophyta</taxon>
        <taxon>Coscinodiscophyceae</taxon>
        <taxon>Chaetocerotophycidae</taxon>
        <taxon>Chaetocerotales</taxon>
        <taxon>Chaetocerotaceae</taxon>
        <taxon>Chaetoceros</taxon>
    </lineage>
</organism>
<keyword evidence="2 4" id="KW-0863">Zinc-finger</keyword>
<evidence type="ECO:0000256" key="3">
    <source>
        <dbReference type="ARBA" id="ARBA00022833"/>
    </source>
</evidence>
<evidence type="ECO:0000259" key="5">
    <source>
        <dbReference type="PROSITE" id="PS50865"/>
    </source>
</evidence>
<evidence type="ECO:0000256" key="4">
    <source>
        <dbReference type="PROSITE-ProRule" id="PRU00134"/>
    </source>
</evidence>
<dbReference type="PROSITE" id="PS50865">
    <property type="entry name" value="ZF_MYND_2"/>
    <property type="match status" value="1"/>
</dbReference>
<dbReference type="InterPro" id="IPR002893">
    <property type="entry name" value="Znf_MYND"/>
</dbReference>
<evidence type="ECO:0000256" key="1">
    <source>
        <dbReference type="ARBA" id="ARBA00022723"/>
    </source>
</evidence>
<gene>
    <name evidence="6" type="ORF">CTEN210_00068</name>
</gene>
<dbReference type="SUPFAM" id="SSF144232">
    <property type="entry name" value="HIT/MYND zinc finger-like"/>
    <property type="match status" value="1"/>
</dbReference>
<keyword evidence="7" id="KW-1185">Reference proteome</keyword>
<evidence type="ECO:0000256" key="2">
    <source>
        <dbReference type="ARBA" id="ARBA00022771"/>
    </source>
</evidence>
<dbReference type="Gene3D" id="6.10.140.2220">
    <property type="match status" value="1"/>
</dbReference>
<accession>A0AAD3GYG8</accession>
<protein>
    <recommendedName>
        <fullName evidence="5">MYND-type domain-containing protein</fullName>
    </recommendedName>
</protein>
<reference evidence="6 7" key="1">
    <citation type="journal article" date="2021" name="Sci. Rep.">
        <title>The genome of the diatom Chaetoceros tenuissimus carries an ancient integrated fragment of an extant virus.</title>
        <authorList>
            <person name="Hongo Y."/>
            <person name="Kimura K."/>
            <person name="Takaki Y."/>
            <person name="Yoshida Y."/>
            <person name="Baba S."/>
            <person name="Kobayashi G."/>
            <person name="Nagasaki K."/>
            <person name="Hano T."/>
            <person name="Tomaru Y."/>
        </authorList>
    </citation>
    <scope>NUCLEOTIDE SEQUENCE [LARGE SCALE GENOMIC DNA]</scope>
    <source>
        <strain evidence="6 7">NIES-3715</strain>
    </source>
</reference>
<dbReference type="GO" id="GO:0008270">
    <property type="term" value="F:zinc ion binding"/>
    <property type="evidence" value="ECO:0007669"/>
    <property type="project" value="UniProtKB-KW"/>
</dbReference>
<proteinExistence type="predicted"/>
<sequence>MGKKSKRSNRKGRSVTNMSMLSRRLAKLEKESDESYQNWLYSKASNKLREGLEAIQQVQDAMMLIHTGLIDSRVFEMKASFCQNLLMLEYSSCRFDKVIQIYNDIQMSPEIEKEMVLSFICKLYGRLAMLRLDASNENKDKLVSLIEDHISEGMTARNEKYFCLEAVRVLRNLKDYDASITLCEKLERLDQSEVVADFEIAVSHLERYREEYHWQKDNEFALVRVLDGWKEFFDKQKQNLAPRLGTIWMVFAQKDYLCHQIDDKELSSQFCRNAIENVEKYLEWKWHFERHCFTCNQADTHFVCSGCRLACYCSLDHQRMTWKKDAVQGMLIGHEILCPMMKAYRKWKLASKTGDQKALKLRRRLDRECLYFLSHGLGLEDKCFREEDVQKLLSS</sequence>
<dbReference type="AlphaFoldDB" id="A0AAD3GYG8"/>
<evidence type="ECO:0000313" key="7">
    <source>
        <dbReference type="Proteomes" id="UP001054902"/>
    </source>
</evidence>
<comment type="caution">
    <text evidence="6">The sequence shown here is derived from an EMBL/GenBank/DDBJ whole genome shotgun (WGS) entry which is preliminary data.</text>
</comment>
<evidence type="ECO:0000313" key="6">
    <source>
        <dbReference type="EMBL" id="GFH43595.1"/>
    </source>
</evidence>
<keyword evidence="3" id="KW-0862">Zinc</keyword>